<evidence type="ECO:0000259" key="9">
    <source>
        <dbReference type="Pfam" id="PF13231"/>
    </source>
</evidence>
<proteinExistence type="predicted"/>
<dbReference type="InterPro" id="IPR038731">
    <property type="entry name" value="RgtA/B/C-like"/>
</dbReference>
<reference evidence="10" key="2">
    <citation type="journal article" date="2007" name="Microbiology">
        <title>Isolation of the biosynthetic gene cluster for tautomycetin, a linear polyketide T cell-specific immunomodulator from Streptomyces sp. CK4412.</title>
        <authorList>
            <person name="Choi S.S."/>
            <person name="Hur Y.A."/>
            <person name="Sherman D.H."/>
            <person name="Kim E.S."/>
        </authorList>
    </citation>
    <scope>NUCLEOTIDE SEQUENCE</scope>
    <source>
        <strain evidence="10">CK4412</strain>
    </source>
</reference>
<evidence type="ECO:0000256" key="3">
    <source>
        <dbReference type="ARBA" id="ARBA00022676"/>
    </source>
</evidence>
<feature type="transmembrane region" description="Helical" evidence="8">
    <location>
        <begin position="91"/>
        <end position="112"/>
    </location>
</feature>
<evidence type="ECO:0000256" key="7">
    <source>
        <dbReference type="ARBA" id="ARBA00023136"/>
    </source>
</evidence>
<evidence type="ECO:0000256" key="1">
    <source>
        <dbReference type="ARBA" id="ARBA00004651"/>
    </source>
</evidence>
<dbReference type="EMBL" id="DQ983361">
    <property type="protein sequence ID" value="ABI94372.1"/>
    <property type="molecule type" value="Genomic_DNA"/>
</dbReference>
<dbReference type="Pfam" id="PF13231">
    <property type="entry name" value="PMT_2"/>
    <property type="match status" value="1"/>
</dbReference>
<keyword evidence="4" id="KW-0808">Transferase</keyword>
<dbReference type="PANTHER" id="PTHR33908">
    <property type="entry name" value="MANNOSYLTRANSFERASE YKCB-RELATED"/>
    <property type="match status" value="1"/>
</dbReference>
<dbReference type="AlphaFoldDB" id="A4KCF1"/>
<keyword evidence="5 8" id="KW-0812">Transmembrane</keyword>
<feature type="transmembrane region" description="Helical" evidence="8">
    <location>
        <begin position="31"/>
        <end position="49"/>
    </location>
</feature>
<evidence type="ECO:0000256" key="4">
    <source>
        <dbReference type="ARBA" id="ARBA00022679"/>
    </source>
</evidence>
<feature type="transmembrane region" description="Helical" evidence="8">
    <location>
        <begin position="212"/>
        <end position="232"/>
    </location>
</feature>
<evidence type="ECO:0000256" key="5">
    <source>
        <dbReference type="ARBA" id="ARBA00022692"/>
    </source>
</evidence>
<keyword evidence="6 8" id="KW-1133">Transmembrane helix</keyword>
<feature type="transmembrane region" description="Helical" evidence="8">
    <location>
        <begin position="259"/>
        <end position="281"/>
    </location>
</feature>
<evidence type="ECO:0000256" key="6">
    <source>
        <dbReference type="ARBA" id="ARBA00022989"/>
    </source>
</evidence>
<evidence type="ECO:0000256" key="2">
    <source>
        <dbReference type="ARBA" id="ARBA00022475"/>
    </source>
</evidence>
<keyword evidence="7 8" id="KW-0472">Membrane</keyword>
<dbReference type="PANTHER" id="PTHR33908:SF11">
    <property type="entry name" value="MEMBRANE PROTEIN"/>
    <property type="match status" value="1"/>
</dbReference>
<keyword evidence="2" id="KW-1003">Cell membrane</keyword>
<dbReference type="GO" id="GO:0009103">
    <property type="term" value="P:lipopolysaccharide biosynthetic process"/>
    <property type="evidence" value="ECO:0007669"/>
    <property type="project" value="UniProtKB-ARBA"/>
</dbReference>
<feature type="transmembrane region" description="Helical" evidence="8">
    <location>
        <begin position="335"/>
        <end position="357"/>
    </location>
</feature>
<feature type="domain" description="Glycosyltransferase RgtA/B/C/D-like" evidence="9">
    <location>
        <begin position="71"/>
        <end position="230"/>
    </location>
</feature>
<name>A4KCF1_9ACTN</name>
<feature type="transmembrane region" description="Helical" evidence="8">
    <location>
        <begin position="133"/>
        <end position="159"/>
    </location>
</feature>
<evidence type="ECO:0000256" key="8">
    <source>
        <dbReference type="SAM" id="Phobius"/>
    </source>
</evidence>
<evidence type="ECO:0000313" key="10">
    <source>
        <dbReference type="EMBL" id="ABI94372.1"/>
    </source>
</evidence>
<feature type="transmembrane region" description="Helical" evidence="8">
    <location>
        <begin position="171"/>
        <end position="200"/>
    </location>
</feature>
<organism evidence="10">
    <name type="scientific">Streptomyces sp. CK4412</name>
    <dbReference type="NCBI Taxonomy" id="404220"/>
    <lineage>
        <taxon>Bacteria</taxon>
        <taxon>Bacillati</taxon>
        <taxon>Actinomycetota</taxon>
        <taxon>Actinomycetes</taxon>
        <taxon>Kitasatosporales</taxon>
        <taxon>Streptomycetaceae</taxon>
        <taxon>Streptomyces</taxon>
    </lineage>
</organism>
<protein>
    <submittedName>
        <fullName evidence="10">TMC biosynthetic enzyme L7</fullName>
    </submittedName>
</protein>
<dbReference type="InterPro" id="IPR050297">
    <property type="entry name" value="LipidA_mod_glycosyltrf_83"/>
</dbReference>
<feature type="transmembrane region" description="Helical" evidence="8">
    <location>
        <begin position="288"/>
        <end position="306"/>
    </location>
</feature>
<feature type="transmembrane region" description="Helical" evidence="8">
    <location>
        <begin position="312"/>
        <end position="328"/>
    </location>
</feature>
<comment type="subcellular location">
    <subcellularLocation>
        <location evidence="1">Cell membrane</location>
        <topology evidence="1">Multi-pass membrane protein</topology>
    </subcellularLocation>
</comment>
<keyword evidence="3" id="KW-0328">Glycosyltransferase</keyword>
<accession>A4KCF1</accession>
<sequence>MTEQVSAAAPHYEAPLVIGTEATPPIAWRPVLITAAVVAAVITAVSWRVGAYSNELYFIGAGGHPAWGYVDQPPLTPVLAHGLWSVAHSLVLLRLPATLCMVAMVVLSALTARELGGERRAQTVAALTTATSILLLSLSATLATTAIDSALWATVLWLVARWNRLRQDRLLLVATLVTAVALENKYLIVSLWAVLIVAVLVSGPRELLRRPLLWVGGAVAILSAVPGLLWQASHGWPQIEMTSVIAAEAQRDAGGRLGFLPLVLFYAGIPVGVALAVRGVVRLWRIPAHRFLGITVGGVVLAFLIADGRHTYTGGLLPLLFAAGSINLRGRVWRVVAGAPGLILAALIAVPLSLSVLPVSTGAQVNILTRGSTGWPELVDTVAAAYRSAGPGPVALVADTYRQAGALDAYGESRGLPKASSPDRGYSAFGPPADEVTTVLWVGDRPPAEFRAAFAEVREVARFDDNPDGYLGINSDVPVWLCTGFHDDWQQLWPRIKHYDSRDRVAA</sequence>
<reference evidence="10" key="1">
    <citation type="submission" date="2006-09" db="EMBL/GenBank/DDBJ databases">
        <authorList>
            <person name="Choi S.-S."/>
            <person name="Sherman D.H."/>
            <person name="Kim E.-S."/>
        </authorList>
    </citation>
    <scope>NUCLEOTIDE SEQUENCE</scope>
    <source>
        <strain evidence="10">CK4412</strain>
    </source>
</reference>
<dbReference type="GO" id="GO:0005886">
    <property type="term" value="C:plasma membrane"/>
    <property type="evidence" value="ECO:0007669"/>
    <property type="project" value="UniProtKB-SubCell"/>
</dbReference>
<dbReference type="GO" id="GO:0016763">
    <property type="term" value="F:pentosyltransferase activity"/>
    <property type="evidence" value="ECO:0007669"/>
    <property type="project" value="TreeGrafter"/>
</dbReference>